<keyword evidence="2" id="KW-0238">DNA-binding</keyword>
<dbReference type="InterPro" id="IPR020449">
    <property type="entry name" value="Tscrpt_reg_AraC-type_HTH"/>
</dbReference>
<keyword evidence="1" id="KW-0805">Transcription regulation</keyword>
<sequence length="297" mass="31858">MAVSAATSAFGRAASTMTTLSEDQNLRVIDYVCTASSGDAPFEEVHERYSLSFVRRGSFGCQARGQRHELFAGGFFVGAPGDVFACTHDHHHGGDECLSFQFSAALAEEIGGDRAVWSRVSVPPISALSTLGALAQATAARTTDLSLAETGMLLAARFVDVMRGDARARLSPSSLDRVRVIRATEWIEANHEGQLSLDAAAQQAGLSPFHFLRIFSKVVGATPNQFWVSCRLRHAAEMLLGTDQSVTEIALSAGFGDLSNFQRSFKRAAGVTPGAFRRMSEGDRKILQVWQAASALG</sequence>
<dbReference type="PANTHER" id="PTHR46796:SF14">
    <property type="entry name" value="TRANSCRIPTIONAL REGULATORY PROTEIN"/>
    <property type="match status" value="1"/>
</dbReference>
<keyword evidence="6" id="KW-1185">Reference proteome</keyword>
<comment type="caution">
    <text evidence="5">The sequence shown here is derived from an EMBL/GenBank/DDBJ whole genome shotgun (WGS) entry which is preliminary data.</text>
</comment>
<feature type="domain" description="HTH araC/xylS-type" evidence="4">
    <location>
        <begin position="181"/>
        <end position="279"/>
    </location>
</feature>
<dbReference type="PATRIC" id="fig|1280954.3.peg.95"/>
<evidence type="ECO:0000256" key="3">
    <source>
        <dbReference type="ARBA" id="ARBA00023163"/>
    </source>
</evidence>
<evidence type="ECO:0000259" key="4">
    <source>
        <dbReference type="PROSITE" id="PS01124"/>
    </source>
</evidence>
<dbReference type="GO" id="GO:0003700">
    <property type="term" value="F:DNA-binding transcription factor activity"/>
    <property type="evidence" value="ECO:0007669"/>
    <property type="project" value="InterPro"/>
</dbReference>
<dbReference type="PROSITE" id="PS01124">
    <property type="entry name" value="HTH_ARAC_FAMILY_2"/>
    <property type="match status" value="1"/>
</dbReference>
<dbReference type="PRINTS" id="PR00032">
    <property type="entry name" value="HTHARAC"/>
</dbReference>
<reference evidence="5 6" key="1">
    <citation type="journal article" date="2014" name="Antonie Van Leeuwenhoek">
        <title>Hyphomonas beringensis sp. nov. and Hyphomonas chukchiensis sp. nov., isolated from surface seawater of the Bering Sea and Chukchi Sea.</title>
        <authorList>
            <person name="Li C."/>
            <person name="Lai Q."/>
            <person name="Li G."/>
            <person name="Dong C."/>
            <person name="Wang J."/>
            <person name="Liao Y."/>
            <person name="Shao Z."/>
        </authorList>
    </citation>
    <scope>NUCLEOTIDE SEQUENCE [LARGE SCALE GENOMIC DNA]</scope>
    <source>
        <strain evidence="5 6">PS728</strain>
    </source>
</reference>
<evidence type="ECO:0000313" key="6">
    <source>
        <dbReference type="Proteomes" id="UP000027100"/>
    </source>
</evidence>
<dbReference type="Gene3D" id="1.10.10.60">
    <property type="entry name" value="Homeodomain-like"/>
    <property type="match status" value="2"/>
</dbReference>
<dbReference type="InterPro" id="IPR018062">
    <property type="entry name" value="HTH_AraC-typ_CS"/>
</dbReference>
<dbReference type="AlphaFoldDB" id="A0A062VNV8"/>
<dbReference type="GO" id="GO:0043565">
    <property type="term" value="F:sequence-specific DNA binding"/>
    <property type="evidence" value="ECO:0007669"/>
    <property type="project" value="InterPro"/>
</dbReference>
<dbReference type="InterPro" id="IPR009057">
    <property type="entry name" value="Homeodomain-like_sf"/>
</dbReference>
<keyword evidence="3" id="KW-0804">Transcription</keyword>
<dbReference type="InterPro" id="IPR050204">
    <property type="entry name" value="AraC_XylS_family_regulators"/>
</dbReference>
<accession>A0A062VNV8</accession>
<dbReference type="eggNOG" id="COG2207">
    <property type="taxonomic scope" value="Bacteria"/>
</dbReference>
<dbReference type="STRING" id="1280954.HPO_00450"/>
<dbReference type="Pfam" id="PF12833">
    <property type="entry name" value="HTH_18"/>
    <property type="match status" value="1"/>
</dbReference>
<evidence type="ECO:0000313" key="5">
    <source>
        <dbReference type="EMBL" id="KDA00453.1"/>
    </source>
</evidence>
<evidence type="ECO:0000256" key="1">
    <source>
        <dbReference type="ARBA" id="ARBA00023015"/>
    </source>
</evidence>
<dbReference type="SUPFAM" id="SSF46689">
    <property type="entry name" value="Homeodomain-like"/>
    <property type="match status" value="2"/>
</dbReference>
<organism evidence="5 6">
    <name type="scientific">Hyphomonas polymorpha PS728</name>
    <dbReference type="NCBI Taxonomy" id="1280954"/>
    <lineage>
        <taxon>Bacteria</taxon>
        <taxon>Pseudomonadati</taxon>
        <taxon>Pseudomonadota</taxon>
        <taxon>Alphaproteobacteria</taxon>
        <taxon>Hyphomonadales</taxon>
        <taxon>Hyphomonadaceae</taxon>
        <taxon>Hyphomonas</taxon>
    </lineage>
</organism>
<dbReference type="EMBL" id="ARYM01000001">
    <property type="protein sequence ID" value="KDA00453.1"/>
    <property type="molecule type" value="Genomic_DNA"/>
</dbReference>
<gene>
    <name evidence="5" type="ORF">HPO_00450</name>
</gene>
<dbReference type="Proteomes" id="UP000027100">
    <property type="component" value="Unassembled WGS sequence"/>
</dbReference>
<evidence type="ECO:0000256" key="2">
    <source>
        <dbReference type="ARBA" id="ARBA00023125"/>
    </source>
</evidence>
<dbReference type="PANTHER" id="PTHR46796">
    <property type="entry name" value="HTH-TYPE TRANSCRIPTIONAL ACTIVATOR RHAS-RELATED"/>
    <property type="match status" value="1"/>
</dbReference>
<name>A0A062VNV8_9PROT</name>
<dbReference type="PROSITE" id="PS00041">
    <property type="entry name" value="HTH_ARAC_FAMILY_1"/>
    <property type="match status" value="1"/>
</dbReference>
<dbReference type="SMART" id="SM00342">
    <property type="entry name" value="HTH_ARAC"/>
    <property type="match status" value="1"/>
</dbReference>
<protein>
    <submittedName>
        <fullName evidence="5">Transcriptional regulatory protein</fullName>
    </submittedName>
</protein>
<dbReference type="InterPro" id="IPR018060">
    <property type="entry name" value="HTH_AraC"/>
</dbReference>
<proteinExistence type="predicted"/>